<organism evidence="1 2">
    <name type="scientific">Halogeometricum limi</name>
    <dbReference type="NCBI Taxonomy" id="555875"/>
    <lineage>
        <taxon>Archaea</taxon>
        <taxon>Methanobacteriati</taxon>
        <taxon>Methanobacteriota</taxon>
        <taxon>Stenosarchaea group</taxon>
        <taxon>Halobacteria</taxon>
        <taxon>Halobacteriales</taxon>
        <taxon>Haloferacaceae</taxon>
        <taxon>Halogeometricum</taxon>
    </lineage>
</organism>
<dbReference type="AlphaFoldDB" id="A0A1I6I1K4"/>
<name>A0A1I6I1K4_9EURY</name>
<reference evidence="2" key="1">
    <citation type="submission" date="2016-10" db="EMBL/GenBank/DDBJ databases">
        <authorList>
            <person name="Varghese N."/>
            <person name="Submissions S."/>
        </authorList>
    </citation>
    <scope>NUCLEOTIDE SEQUENCE [LARGE SCALE GENOMIC DNA]</scope>
    <source>
        <strain evidence="2">CGMCC 1.8711</strain>
    </source>
</reference>
<dbReference type="Pfam" id="PF08734">
    <property type="entry name" value="GYD"/>
    <property type="match status" value="1"/>
</dbReference>
<evidence type="ECO:0000313" key="1">
    <source>
        <dbReference type="EMBL" id="SFR60602.1"/>
    </source>
</evidence>
<evidence type="ECO:0000313" key="2">
    <source>
        <dbReference type="Proteomes" id="UP000243250"/>
    </source>
</evidence>
<gene>
    <name evidence="1" type="ORF">SAMN04488124_2703</name>
</gene>
<protein>
    <submittedName>
        <fullName evidence="1">GYD domain-containing protein</fullName>
    </submittedName>
</protein>
<proteinExistence type="predicted"/>
<dbReference type="OrthoDB" id="35699at2157"/>
<sequence>MPTYIMHVDVNESEYQNSQELVSVWGTIREEMSELDAELLDTYAVLGSYDFDVRFEATDDDTAFQVTQVVERHGLDTETMQALPVERLGELVEDV</sequence>
<dbReference type="Proteomes" id="UP000243250">
    <property type="component" value="Unassembled WGS sequence"/>
</dbReference>
<dbReference type="STRING" id="555875.SAMN04488124_2703"/>
<dbReference type="EMBL" id="FOYS01000004">
    <property type="protein sequence ID" value="SFR60602.1"/>
    <property type="molecule type" value="Genomic_DNA"/>
</dbReference>
<dbReference type="InterPro" id="IPR014845">
    <property type="entry name" value="GYD/TTHA1554"/>
</dbReference>
<keyword evidence="2" id="KW-1185">Reference proteome</keyword>
<dbReference type="RefSeq" id="WP_089881866.1">
    <property type="nucleotide sequence ID" value="NZ_FOYS01000004.1"/>
</dbReference>
<accession>A0A1I6I1K4</accession>